<feature type="repeat" description="ANK" evidence="3">
    <location>
        <begin position="152"/>
        <end position="184"/>
    </location>
</feature>
<comment type="caution">
    <text evidence="4">The sequence shown here is derived from an EMBL/GenBank/DDBJ whole genome shotgun (WGS) entry which is preliminary data.</text>
</comment>
<dbReference type="PROSITE" id="PS50088">
    <property type="entry name" value="ANK_REPEAT"/>
    <property type="match status" value="1"/>
</dbReference>
<dbReference type="SUPFAM" id="SSF48403">
    <property type="entry name" value="Ankyrin repeat"/>
    <property type="match status" value="1"/>
</dbReference>
<evidence type="ECO:0000313" key="5">
    <source>
        <dbReference type="EMBL" id="CAE8634211.1"/>
    </source>
</evidence>
<dbReference type="Proteomes" id="UP000626109">
    <property type="component" value="Unassembled WGS sequence"/>
</dbReference>
<organism evidence="4 6">
    <name type="scientific">Polarella glacialis</name>
    <name type="common">Dinoflagellate</name>
    <dbReference type="NCBI Taxonomy" id="89957"/>
    <lineage>
        <taxon>Eukaryota</taxon>
        <taxon>Sar</taxon>
        <taxon>Alveolata</taxon>
        <taxon>Dinophyceae</taxon>
        <taxon>Suessiales</taxon>
        <taxon>Suessiaceae</taxon>
        <taxon>Polarella</taxon>
    </lineage>
</organism>
<dbReference type="InterPro" id="IPR002110">
    <property type="entry name" value="Ankyrin_rpt"/>
</dbReference>
<keyword evidence="6" id="KW-1185">Reference proteome</keyword>
<dbReference type="EMBL" id="CAJNNW010001112">
    <property type="protein sequence ID" value="CAE8634211.1"/>
    <property type="molecule type" value="Genomic_DNA"/>
</dbReference>
<dbReference type="Proteomes" id="UP000654075">
    <property type="component" value="Unassembled WGS sequence"/>
</dbReference>
<dbReference type="SMART" id="SM00248">
    <property type="entry name" value="ANK"/>
    <property type="match status" value="1"/>
</dbReference>
<dbReference type="Pfam" id="PF12796">
    <property type="entry name" value="Ank_2"/>
    <property type="match status" value="1"/>
</dbReference>
<evidence type="ECO:0000256" key="3">
    <source>
        <dbReference type="PROSITE-ProRule" id="PRU00023"/>
    </source>
</evidence>
<protein>
    <recommendedName>
        <fullName evidence="7">Inhibitor of kappa B-like protein</fullName>
    </recommendedName>
</protein>
<dbReference type="Gene3D" id="1.25.40.20">
    <property type="entry name" value="Ankyrin repeat-containing domain"/>
    <property type="match status" value="1"/>
</dbReference>
<keyword evidence="2 3" id="KW-0040">ANK repeat</keyword>
<dbReference type="PANTHER" id="PTHR24171">
    <property type="entry name" value="ANKYRIN REPEAT DOMAIN-CONTAINING PROTEIN 39-RELATED"/>
    <property type="match status" value="1"/>
</dbReference>
<evidence type="ECO:0008006" key="7">
    <source>
        <dbReference type="Google" id="ProtNLM"/>
    </source>
</evidence>
<gene>
    <name evidence="4" type="ORF">PGLA1383_LOCUS14545</name>
    <name evidence="5" type="ORF">PGLA2088_LOCUS1446</name>
</gene>
<dbReference type="OMA" id="WDAGPNE"/>
<sequence>MAKYEPGNAVLWVPSGYGQQQEPSLLSSFHSAGHQLVLDGEDDVPGGQRDSKQLSFRQRYEKELKEVDEKYRHLEPEFSDDDMNETLPEEDRKRGWQYPLTKTQQKKEYGCVLAEQQRFLWRLQDGHLDIVEDYLGNPKKSKAVDINRYDEQGWTPLHHAARLDHSEIVRVLLDAHADPTLRHKASGQTALDFAKGGKNTESGPNEDTIDVLTEFGVLK</sequence>
<evidence type="ECO:0000256" key="2">
    <source>
        <dbReference type="ARBA" id="ARBA00023043"/>
    </source>
</evidence>
<evidence type="ECO:0000256" key="1">
    <source>
        <dbReference type="ARBA" id="ARBA00022737"/>
    </source>
</evidence>
<dbReference type="OrthoDB" id="406883at2759"/>
<evidence type="ECO:0000313" key="4">
    <source>
        <dbReference type="EMBL" id="CAE8596073.1"/>
    </source>
</evidence>
<evidence type="ECO:0000313" key="6">
    <source>
        <dbReference type="Proteomes" id="UP000654075"/>
    </source>
</evidence>
<dbReference type="InterPro" id="IPR036770">
    <property type="entry name" value="Ankyrin_rpt-contain_sf"/>
</dbReference>
<proteinExistence type="predicted"/>
<keyword evidence="1" id="KW-0677">Repeat</keyword>
<dbReference type="EMBL" id="CAJNNV010008325">
    <property type="protein sequence ID" value="CAE8596073.1"/>
    <property type="molecule type" value="Genomic_DNA"/>
</dbReference>
<reference evidence="4" key="1">
    <citation type="submission" date="2021-02" db="EMBL/GenBank/DDBJ databases">
        <authorList>
            <person name="Dougan E. K."/>
            <person name="Rhodes N."/>
            <person name="Thang M."/>
            <person name="Chan C."/>
        </authorList>
    </citation>
    <scope>NUCLEOTIDE SEQUENCE</scope>
</reference>
<name>A0A813EBR7_POLGL</name>
<accession>A0A813EBR7</accession>
<dbReference type="PROSITE" id="PS50297">
    <property type="entry name" value="ANK_REP_REGION"/>
    <property type="match status" value="1"/>
</dbReference>
<dbReference type="AlphaFoldDB" id="A0A813EBR7"/>